<reference evidence="5" key="1">
    <citation type="submission" date="2017-02" db="EMBL/GenBank/DDBJ databases">
        <title>Complete genome sequence of Cupriavidus necator strain NH9, a 3-chlorobenzoate degrader.</title>
        <authorList>
            <person name="Moriuchi R."/>
            <person name="Dohra H."/>
            <person name="Ogawa N."/>
        </authorList>
    </citation>
    <scope>NUCLEOTIDE SEQUENCE [LARGE SCALE GENOMIC DNA]</scope>
    <source>
        <strain evidence="5">NH9</strain>
    </source>
</reference>
<gene>
    <name evidence="4" type="ORF">BJN34_07135</name>
</gene>
<evidence type="ECO:0000256" key="2">
    <source>
        <dbReference type="SAM" id="MobiDB-lite"/>
    </source>
</evidence>
<dbReference type="Gene3D" id="2.50.20.10">
    <property type="entry name" value="Lipoprotein localisation LolA/LolB/LppX"/>
    <property type="match status" value="1"/>
</dbReference>
<keyword evidence="1 3" id="KW-0732">Signal</keyword>
<evidence type="ECO:0000256" key="1">
    <source>
        <dbReference type="ARBA" id="ARBA00022729"/>
    </source>
</evidence>
<feature type="region of interest" description="Disordered" evidence="2">
    <location>
        <begin position="20"/>
        <end position="46"/>
    </location>
</feature>
<dbReference type="OrthoDB" id="116979at2"/>
<sequence length="272" mass="29558">MYRVLSIAVLGVSLAACSSPAPTASAPASQPASVQPAASTEPAAASKPAANAVDPAVIQALNNMGTYLSTLKRFSVDIDLDGERVLADGQKLQHSASAKIDVDRPNKMRAQMRSARAQRDLVYDGKTVTLYQPEQKYYASAGVTENLGELIVHLRQRFGIEVPIGDLFLWGTPAAPVDNITSAMYAGSDYIDGALCDHYALRQGSVDWQIWIASGNRPVPRKVVMTNRADEARPQSVTWLDWKLKPAFKDSVFRFTPPQGAREAKFVPLKTQ</sequence>
<dbReference type="Pfam" id="PF09865">
    <property type="entry name" value="DUF2092"/>
    <property type="match status" value="1"/>
</dbReference>
<dbReference type="Proteomes" id="UP000189627">
    <property type="component" value="Chromosome 1"/>
</dbReference>
<name>A0A1U9UND2_CUPNE</name>
<protein>
    <submittedName>
        <fullName evidence="4">DUF2092 domain-containing protein</fullName>
    </submittedName>
</protein>
<accession>A0A1U9UND2</accession>
<dbReference type="EMBL" id="CP017757">
    <property type="protein sequence ID" value="AQV93665.1"/>
    <property type="molecule type" value="Genomic_DNA"/>
</dbReference>
<feature type="signal peptide" evidence="3">
    <location>
        <begin position="1"/>
        <end position="23"/>
    </location>
</feature>
<dbReference type="InterPro" id="IPR019207">
    <property type="entry name" value="DUF2092"/>
</dbReference>
<dbReference type="KEGG" id="cuh:BJN34_07135"/>
<evidence type="ECO:0000256" key="3">
    <source>
        <dbReference type="SAM" id="SignalP"/>
    </source>
</evidence>
<evidence type="ECO:0000313" key="4">
    <source>
        <dbReference type="EMBL" id="AQV93665.1"/>
    </source>
</evidence>
<dbReference type="SUPFAM" id="SSF89392">
    <property type="entry name" value="Prokaryotic lipoproteins and lipoprotein localization factors"/>
    <property type="match status" value="1"/>
</dbReference>
<dbReference type="PROSITE" id="PS51257">
    <property type="entry name" value="PROKAR_LIPOPROTEIN"/>
    <property type="match status" value="1"/>
</dbReference>
<feature type="chain" id="PRO_5012414431" evidence="3">
    <location>
        <begin position="24"/>
        <end position="272"/>
    </location>
</feature>
<dbReference type="InterPro" id="IPR029046">
    <property type="entry name" value="LolA/LolB/LppX"/>
</dbReference>
<proteinExistence type="predicted"/>
<dbReference type="RefSeq" id="WP_078195992.1">
    <property type="nucleotide sequence ID" value="NZ_CP017757.2"/>
</dbReference>
<evidence type="ECO:0000313" key="5">
    <source>
        <dbReference type="Proteomes" id="UP000189627"/>
    </source>
</evidence>
<dbReference type="AlphaFoldDB" id="A0A1U9UND2"/>
<organism evidence="4 5">
    <name type="scientific">Cupriavidus necator</name>
    <name type="common">Alcaligenes eutrophus</name>
    <name type="synonym">Ralstonia eutropha</name>
    <dbReference type="NCBI Taxonomy" id="106590"/>
    <lineage>
        <taxon>Bacteria</taxon>
        <taxon>Pseudomonadati</taxon>
        <taxon>Pseudomonadota</taxon>
        <taxon>Betaproteobacteria</taxon>
        <taxon>Burkholderiales</taxon>
        <taxon>Burkholderiaceae</taxon>
        <taxon>Cupriavidus</taxon>
    </lineage>
</organism>